<dbReference type="SUPFAM" id="SSF110738">
    <property type="entry name" value="Glycerate kinase I"/>
    <property type="match status" value="1"/>
</dbReference>
<dbReference type="PANTHER" id="PTHR21599">
    <property type="entry name" value="GLYCERATE KINASE"/>
    <property type="match status" value="1"/>
</dbReference>
<dbReference type="Gene3D" id="3.90.1510.10">
    <property type="entry name" value="Glycerate kinase, domain 2"/>
    <property type="match status" value="1"/>
</dbReference>
<evidence type="ECO:0000313" key="6">
    <source>
        <dbReference type="Proteomes" id="UP000051010"/>
    </source>
</evidence>
<dbReference type="GO" id="GO:0008887">
    <property type="term" value="F:glycerate kinase activity"/>
    <property type="evidence" value="ECO:0007669"/>
    <property type="project" value="UniProtKB-UniRule"/>
</dbReference>
<comment type="caution">
    <text evidence="5">The sequence shown here is derived from an EMBL/GenBank/DDBJ whole genome shotgun (WGS) entry which is preliminary data.</text>
</comment>
<dbReference type="InterPro" id="IPR018193">
    <property type="entry name" value="Glyc_kinase_flavodox-like_fold"/>
</dbReference>
<comment type="similarity">
    <text evidence="1 4">Belongs to the glycerate kinase type-1 family.</text>
</comment>
<accession>A0A0R1YMW8</accession>
<dbReference type="GO" id="GO:0031388">
    <property type="term" value="P:organic acid phosphorylation"/>
    <property type="evidence" value="ECO:0007669"/>
    <property type="project" value="UniProtKB-UniRule"/>
</dbReference>
<dbReference type="PATRIC" id="fig|1423786.4.peg.1295"/>
<evidence type="ECO:0000313" key="5">
    <source>
        <dbReference type="EMBL" id="KRM43824.1"/>
    </source>
</evidence>
<protein>
    <submittedName>
        <fullName evidence="5">Glycerate kinase</fullName>
    </submittedName>
</protein>
<name>A0A0R1YMW8_9LACO</name>
<dbReference type="InterPro" id="IPR004381">
    <property type="entry name" value="Glycerate_kinase"/>
</dbReference>
<dbReference type="RefSeq" id="WP_054734418.1">
    <property type="nucleotide sequence ID" value="NZ_AZFZ01000026.1"/>
</dbReference>
<evidence type="ECO:0000256" key="4">
    <source>
        <dbReference type="PIRNR" id="PIRNR006078"/>
    </source>
</evidence>
<dbReference type="Proteomes" id="UP000051010">
    <property type="component" value="Unassembled WGS sequence"/>
</dbReference>
<keyword evidence="2 4" id="KW-0808">Transferase</keyword>
<keyword evidence="3 4" id="KW-0418">Kinase</keyword>
<evidence type="ECO:0000256" key="2">
    <source>
        <dbReference type="ARBA" id="ARBA00022679"/>
    </source>
</evidence>
<organism evidence="5 6">
    <name type="scientific">Lentilactobacillus parafarraginis DSM 18390 = JCM 14109</name>
    <dbReference type="NCBI Taxonomy" id="1423786"/>
    <lineage>
        <taxon>Bacteria</taxon>
        <taxon>Bacillati</taxon>
        <taxon>Bacillota</taxon>
        <taxon>Bacilli</taxon>
        <taxon>Lactobacillales</taxon>
        <taxon>Lactobacillaceae</taxon>
        <taxon>Lentilactobacillus</taxon>
    </lineage>
</organism>
<dbReference type="AlphaFoldDB" id="A0A0R1YMW8"/>
<dbReference type="EMBL" id="AZFZ01000026">
    <property type="protein sequence ID" value="KRM43824.1"/>
    <property type="molecule type" value="Genomic_DNA"/>
</dbReference>
<evidence type="ECO:0000256" key="1">
    <source>
        <dbReference type="ARBA" id="ARBA00006284"/>
    </source>
</evidence>
<dbReference type="NCBIfam" id="TIGR00045">
    <property type="entry name" value="glycerate kinase"/>
    <property type="match status" value="1"/>
</dbReference>
<reference evidence="5 6" key="1">
    <citation type="journal article" date="2015" name="Genome Announc.">
        <title>Expanding the biotechnology potential of lactobacilli through comparative genomics of 213 strains and associated genera.</title>
        <authorList>
            <person name="Sun Z."/>
            <person name="Harris H.M."/>
            <person name="McCann A."/>
            <person name="Guo C."/>
            <person name="Argimon S."/>
            <person name="Zhang W."/>
            <person name="Yang X."/>
            <person name="Jeffery I.B."/>
            <person name="Cooney J.C."/>
            <person name="Kagawa T.F."/>
            <person name="Liu W."/>
            <person name="Song Y."/>
            <person name="Salvetti E."/>
            <person name="Wrobel A."/>
            <person name="Rasinkangas P."/>
            <person name="Parkhill J."/>
            <person name="Rea M.C."/>
            <person name="O'Sullivan O."/>
            <person name="Ritari J."/>
            <person name="Douillard F.P."/>
            <person name="Paul Ross R."/>
            <person name="Yang R."/>
            <person name="Briner A.E."/>
            <person name="Felis G.E."/>
            <person name="de Vos W.M."/>
            <person name="Barrangou R."/>
            <person name="Klaenhammer T.R."/>
            <person name="Caufield P.W."/>
            <person name="Cui Y."/>
            <person name="Zhang H."/>
            <person name="O'Toole P.W."/>
        </authorList>
    </citation>
    <scope>NUCLEOTIDE SEQUENCE [LARGE SCALE GENOMIC DNA]</scope>
    <source>
        <strain evidence="5 6">DSM 18390</strain>
    </source>
</reference>
<evidence type="ECO:0000256" key="3">
    <source>
        <dbReference type="ARBA" id="ARBA00022777"/>
    </source>
</evidence>
<gene>
    <name evidence="5" type="ORF">FD47_GL001197</name>
</gene>
<dbReference type="PANTHER" id="PTHR21599:SF0">
    <property type="entry name" value="GLYCERATE KINASE"/>
    <property type="match status" value="1"/>
</dbReference>
<dbReference type="PIRSF" id="PIRSF006078">
    <property type="entry name" value="GlxK"/>
    <property type="match status" value="1"/>
</dbReference>
<dbReference type="InterPro" id="IPR036129">
    <property type="entry name" value="Glycerate_kinase_sf"/>
</dbReference>
<sequence length="382" mass="39127">MKFVIAPDSFKGGLTASQVADAIQTGLKRVYPTANYTLVPMADGGEGTVDALVHATHGRQITTTVTGPLGTPVSAHFGLLGNGRTAVIEMAEASGFQHVPESKRNPLITTTYGTGELISKALDHHVDQIIIGIGGSATNDGGAGMAQALGVELLDLAGNQLPFGGGHLNDLAAVNLANRDSRLDHTRLLIACDVTNPLVGPTGASVVFGPQKGASPSMVATLDHNLRHYAAVIHQTIGRDVATVPGAGAAGGLGAGLLAFTNANLKRGVDLVIQYSGLKDKAAGADFIFTGEGKIDRQTQFGKTPYGVALAAKKVAPNAPVIAIAGNVGSGINSLYQSHAIDAIFTSVAGVKTLDDALLDASHDIAQVAENIARLIQATMNK</sequence>
<dbReference type="Gene3D" id="3.40.50.10350">
    <property type="entry name" value="Glycerate kinase, domain 1"/>
    <property type="match status" value="1"/>
</dbReference>
<dbReference type="Pfam" id="PF02595">
    <property type="entry name" value="Gly_kinase"/>
    <property type="match status" value="1"/>
</dbReference>
<dbReference type="InterPro" id="IPR018197">
    <property type="entry name" value="Glycerate_kinase_RE-like"/>
</dbReference>
<proteinExistence type="inferred from homology"/>